<keyword evidence="6 16" id="KW-1133">Transmembrane helix</keyword>
<keyword evidence="19" id="KW-1185">Reference proteome</keyword>
<evidence type="ECO:0000256" key="11">
    <source>
        <dbReference type="ARBA" id="ARBA00023286"/>
    </source>
</evidence>
<dbReference type="GO" id="GO:0016020">
    <property type="term" value="C:membrane"/>
    <property type="evidence" value="ECO:0007669"/>
    <property type="project" value="UniProtKB-SubCell"/>
</dbReference>
<dbReference type="InterPro" id="IPR001828">
    <property type="entry name" value="ANF_lig-bd_rcpt"/>
</dbReference>
<dbReference type="InterPro" id="IPR017103">
    <property type="entry name" value="Iontropic_Glu_rcpt_pln"/>
</dbReference>
<dbReference type="FunFam" id="3.40.50.2300:FF:000188">
    <property type="entry name" value="Glutamate receptor"/>
    <property type="match status" value="1"/>
</dbReference>
<comment type="subcellular location">
    <subcellularLocation>
        <location evidence="1">Membrane</location>
        <topology evidence="1">Multi-pass membrane protein</topology>
    </subcellularLocation>
</comment>
<accession>A0AAP0R3Z1</accession>
<dbReference type="InterPro" id="IPR001320">
    <property type="entry name" value="Iontro_rcpt_C"/>
</dbReference>
<evidence type="ECO:0000256" key="12">
    <source>
        <dbReference type="ARBA" id="ARBA00023303"/>
    </source>
</evidence>
<evidence type="ECO:0000256" key="6">
    <source>
        <dbReference type="ARBA" id="ARBA00022989"/>
    </source>
</evidence>
<evidence type="ECO:0000256" key="9">
    <source>
        <dbReference type="ARBA" id="ARBA00023170"/>
    </source>
</evidence>
<dbReference type="SUPFAM" id="SSF53822">
    <property type="entry name" value="Periplasmic binding protein-like I"/>
    <property type="match status" value="1"/>
</dbReference>
<sequence>MALVLLFTQKAISDGDGGAMEKDHIKGIIGAIVDYNSRIGKEEKVAMELAREDIYGYNNQSLVLHIKNSRRDPFQAALAADDLINMQQVEAIVGAQTWEEASLVAEICSQARIPILSFADATPQWATERWPFLYQASPNQYAQMKAVAAIIQSWEWYRVIVIYEDTESVATGVISPLSDALREVGAEINQLVALPPFASSSLSEELGKLKRGQCRVFVVHLSLPLALHLFKLAKEMEMMEDYVWITTDPITSLVHSINASSIDSMQGILGVKSYYPETGDHFHDFYHRFRQRFSLEYPKEDNHEPGKHAVQAYDAIRTIALAMGESNMGGSKKLLQKIFSSDFQGLSTKIQFTDRKLSPARIFQIINVMGKSYRELGFWSEGLGFSESIDKRATYDNSSMKTLGQILWPGGPLYTPRGWTVTSGGQVLKIGVPTGSTFKQFVDIVYDDHSENNFSFTGFSIEVFKATLENLPFHLPHKLIPFYGTYDQIVEEVYLKKFDAVVGDVSIVANRFRYAEFTQPYTEAGLVMIVPVRSRESNKAWLFMKPFTGAMWLLIVIINVYNGFVVWLIERNHCPDLKGPVLNQVGTLLWLSFSTLLSLNGLHSNLTRMTMLVWLFVVLVITQSYTANLTSMLTVQKLEPTVADVESLLYTNAMVGYCKGSYVRAYLETVIGFKRQNIKNFTLPEEFAQALRSREIEAVFLEAPLAKLLLAKYCKGFIEAGPRYKIGGFGFVFPRGSPLLPDVSEALLKVSESGKLRDLENSMAASETCSEVESNDEDHRLNPNSFWALFIITGGTSTVTLVIYVFCHRWNVHDSMHKHKTIWRLMLAVMKYWGYRKRPFSRRVSDTASPRSYPNASNSWAQV</sequence>
<feature type="region of interest" description="Disordered" evidence="15">
    <location>
        <begin position="844"/>
        <end position="863"/>
    </location>
</feature>
<keyword evidence="4 16" id="KW-0812">Transmembrane</keyword>
<dbReference type="SUPFAM" id="SSF53850">
    <property type="entry name" value="Periplasmic binding protein-like II"/>
    <property type="match status" value="1"/>
</dbReference>
<keyword evidence="14" id="KW-1015">Disulfide bond</keyword>
<comment type="caution">
    <text evidence="18">The sequence shown here is derived from an EMBL/GenBank/DDBJ whole genome shotgun (WGS) entry which is preliminary data.</text>
</comment>
<dbReference type="GO" id="GO:0015276">
    <property type="term" value="F:ligand-gated monoatomic ion channel activity"/>
    <property type="evidence" value="ECO:0007669"/>
    <property type="project" value="InterPro"/>
</dbReference>
<keyword evidence="11 13" id="KW-1071">Ligand-gated ion channel</keyword>
<evidence type="ECO:0000256" key="4">
    <source>
        <dbReference type="ARBA" id="ARBA00022692"/>
    </source>
</evidence>
<evidence type="ECO:0000256" key="2">
    <source>
        <dbReference type="ARBA" id="ARBA00008685"/>
    </source>
</evidence>
<dbReference type="Gene3D" id="1.10.287.70">
    <property type="match status" value="1"/>
</dbReference>
<evidence type="ECO:0000313" key="18">
    <source>
        <dbReference type="EMBL" id="KAK9269382.1"/>
    </source>
</evidence>
<reference evidence="18 19" key="1">
    <citation type="journal article" date="2024" name="Plant J.">
        <title>Genome sequences and population genomics reveal climatic adaptation and genomic divergence between two closely related sweetgum species.</title>
        <authorList>
            <person name="Xu W.Q."/>
            <person name="Ren C.Q."/>
            <person name="Zhang X.Y."/>
            <person name="Comes H.P."/>
            <person name="Liu X.H."/>
            <person name="Li Y.G."/>
            <person name="Kettle C.J."/>
            <person name="Jalonen R."/>
            <person name="Gaisberger H."/>
            <person name="Ma Y.Z."/>
            <person name="Qiu Y.X."/>
        </authorList>
    </citation>
    <scope>NUCLEOTIDE SEQUENCE [LARGE SCALE GENOMIC DNA]</scope>
    <source>
        <strain evidence="18">Hangzhou</strain>
    </source>
</reference>
<keyword evidence="8 13" id="KW-0472">Membrane</keyword>
<evidence type="ECO:0000256" key="3">
    <source>
        <dbReference type="ARBA" id="ARBA00022448"/>
    </source>
</evidence>
<protein>
    <recommendedName>
        <fullName evidence="13">Glutamate receptor</fullName>
    </recommendedName>
</protein>
<keyword evidence="9 13" id="KW-0675">Receptor</keyword>
<dbReference type="Pfam" id="PF01094">
    <property type="entry name" value="ANF_receptor"/>
    <property type="match status" value="1"/>
</dbReference>
<dbReference type="PIRSF" id="PIRSF037090">
    <property type="entry name" value="Iontro_Glu-like_rcpt_pln"/>
    <property type="match status" value="1"/>
</dbReference>
<dbReference type="CDD" id="cd13686">
    <property type="entry name" value="GluR_Plant"/>
    <property type="match status" value="1"/>
</dbReference>
<comment type="similarity">
    <text evidence="2 13">Belongs to the glutamate-gated ion channel (TC 1.A.10.1) family.</text>
</comment>
<keyword evidence="3 13" id="KW-0813">Transport</keyword>
<evidence type="ECO:0000256" key="10">
    <source>
        <dbReference type="ARBA" id="ARBA00023180"/>
    </source>
</evidence>
<organism evidence="18 19">
    <name type="scientific">Liquidambar formosana</name>
    <name type="common">Formosan gum</name>
    <dbReference type="NCBI Taxonomy" id="63359"/>
    <lineage>
        <taxon>Eukaryota</taxon>
        <taxon>Viridiplantae</taxon>
        <taxon>Streptophyta</taxon>
        <taxon>Embryophyta</taxon>
        <taxon>Tracheophyta</taxon>
        <taxon>Spermatophyta</taxon>
        <taxon>Magnoliopsida</taxon>
        <taxon>eudicotyledons</taxon>
        <taxon>Gunneridae</taxon>
        <taxon>Pentapetalae</taxon>
        <taxon>Saxifragales</taxon>
        <taxon>Altingiaceae</taxon>
        <taxon>Liquidambar</taxon>
    </lineage>
</organism>
<evidence type="ECO:0000256" key="8">
    <source>
        <dbReference type="ARBA" id="ARBA00023136"/>
    </source>
</evidence>
<dbReference type="Gene3D" id="3.40.50.2300">
    <property type="match status" value="2"/>
</dbReference>
<gene>
    <name evidence="18" type="ORF">L1049_001154</name>
</gene>
<dbReference type="CDD" id="cd19990">
    <property type="entry name" value="PBP1_GABAb_receptor_plant"/>
    <property type="match status" value="1"/>
</dbReference>
<dbReference type="PANTHER" id="PTHR18966">
    <property type="entry name" value="IONOTROPIC GLUTAMATE RECEPTOR"/>
    <property type="match status" value="1"/>
</dbReference>
<dbReference type="Pfam" id="PF00060">
    <property type="entry name" value="Lig_chan"/>
    <property type="match status" value="1"/>
</dbReference>
<dbReference type="InterPro" id="IPR028082">
    <property type="entry name" value="Peripla_BP_I"/>
</dbReference>
<keyword evidence="5" id="KW-0732">Signal</keyword>
<feature type="transmembrane region" description="Helical" evidence="16">
    <location>
        <begin position="611"/>
        <end position="630"/>
    </location>
</feature>
<evidence type="ECO:0000256" key="15">
    <source>
        <dbReference type="SAM" id="MobiDB-lite"/>
    </source>
</evidence>
<evidence type="ECO:0000256" key="13">
    <source>
        <dbReference type="PIRNR" id="PIRNR037090"/>
    </source>
</evidence>
<proteinExistence type="inferred from homology"/>
<feature type="transmembrane region" description="Helical" evidence="16">
    <location>
        <begin position="549"/>
        <end position="569"/>
    </location>
</feature>
<dbReference type="FunFam" id="3.40.190.10:FF:000054">
    <property type="entry name" value="Glutamate receptor"/>
    <property type="match status" value="1"/>
</dbReference>
<dbReference type="Proteomes" id="UP001415857">
    <property type="component" value="Unassembled WGS sequence"/>
</dbReference>
<feature type="transmembrane region" description="Helical" evidence="16">
    <location>
        <begin position="786"/>
        <end position="807"/>
    </location>
</feature>
<dbReference type="SMART" id="SM00079">
    <property type="entry name" value="PBPe"/>
    <property type="match status" value="1"/>
</dbReference>
<dbReference type="FunFam" id="1.10.287.70:FF:000172">
    <property type="entry name" value="Glutamate receptor"/>
    <property type="match status" value="1"/>
</dbReference>
<evidence type="ECO:0000256" key="14">
    <source>
        <dbReference type="PIRSR" id="PIRSR037090-50"/>
    </source>
</evidence>
<dbReference type="InterPro" id="IPR044440">
    <property type="entry name" value="GABAb_receptor_plant_PBP1"/>
</dbReference>
<dbReference type="Gene3D" id="3.40.190.10">
    <property type="entry name" value="Periplasmic binding protein-like II"/>
    <property type="match status" value="1"/>
</dbReference>
<evidence type="ECO:0000256" key="16">
    <source>
        <dbReference type="SAM" id="Phobius"/>
    </source>
</evidence>
<evidence type="ECO:0000256" key="7">
    <source>
        <dbReference type="ARBA" id="ARBA00023065"/>
    </source>
</evidence>
<name>A0AAP0R3Z1_LIQFO</name>
<feature type="disulfide bond" evidence="14">
    <location>
        <begin position="714"/>
        <end position="769"/>
    </location>
</feature>
<feature type="domain" description="Ionotropic glutamate receptor C-terminal" evidence="17">
    <location>
        <begin position="429"/>
        <end position="763"/>
    </location>
</feature>
<keyword evidence="10" id="KW-0325">Glycoprotein</keyword>
<dbReference type="EMBL" id="JBBPBK010000015">
    <property type="protein sequence ID" value="KAK9269382.1"/>
    <property type="molecule type" value="Genomic_DNA"/>
</dbReference>
<evidence type="ECO:0000313" key="19">
    <source>
        <dbReference type="Proteomes" id="UP001415857"/>
    </source>
</evidence>
<keyword evidence="7 13" id="KW-0406">Ion transport</keyword>
<dbReference type="InterPro" id="IPR015683">
    <property type="entry name" value="Ionotropic_Glu_rcpt"/>
</dbReference>
<dbReference type="AlphaFoldDB" id="A0AAP0R3Z1"/>
<comment type="function">
    <text evidence="13">Glutamate-gated receptor that probably acts as non-selective cation channel.</text>
</comment>
<feature type="compositionally biased region" description="Polar residues" evidence="15">
    <location>
        <begin position="846"/>
        <end position="863"/>
    </location>
</feature>
<evidence type="ECO:0000256" key="1">
    <source>
        <dbReference type="ARBA" id="ARBA00004141"/>
    </source>
</evidence>
<keyword evidence="12 13" id="KW-0407">Ion channel</keyword>
<evidence type="ECO:0000259" key="17">
    <source>
        <dbReference type="SMART" id="SM00079"/>
    </source>
</evidence>
<evidence type="ECO:0000256" key="5">
    <source>
        <dbReference type="ARBA" id="ARBA00022729"/>
    </source>
</evidence>